<evidence type="ECO:0000313" key="1">
    <source>
        <dbReference type="EMBL" id="GGY13725.1"/>
    </source>
</evidence>
<name>A0ABQ2ZDU6_9ACTN</name>
<accession>A0ABQ2ZDU6</accession>
<dbReference type="Proteomes" id="UP000600946">
    <property type="component" value="Unassembled WGS sequence"/>
</dbReference>
<evidence type="ECO:0000313" key="2">
    <source>
        <dbReference type="Proteomes" id="UP000600946"/>
    </source>
</evidence>
<dbReference type="EMBL" id="BMUU01000001">
    <property type="protein sequence ID" value="GGY13725.1"/>
    <property type="molecule type" value="Genomic_DNA"/>
</dbReference>
<dbReference type="RefSeq" id="WP_161248844.1">
    <property type="nucleotide sequence ID" value="NZ_BMUU01000001.1"/>
</dbReference>
<keyword evidence="2" id="KW-1185">Reference proteome</keyword>
<protein>
    <submittedName>
        <fullName evidence="1">Uncharacterized protein</fullName>
    </submittedName>
</protein>
<proteinExistence type="predicted"/>
<sequence length="631" mass="67520">MSRLPGPYRWISKLSESARLLEQGAVPVLRPAETERAERWARILHTYPEPTLCPTPPPGARVVSLAGHEDAGEVAAHALGRPHHVLAPEALHDPDALGPHGGSVLIVARARALTLSVLMPLLAALARQNTLAGVLTGRDDAALTFATAKLLAPHRAKAAPARTGLLDGTTGLTHILTAGHPDRRSTLDEVLSHAWDSLLVDADGSAAHASLGSVTLCGLSGPSEHGPDGTPLNGGCTPTACKTDPSRRTRSVAPHDLHTHVLCLFVCNAITLGEEQYPSDVSLALDAIEGHPQGVLGLIRGDLSTSGHEPRLTAALLHSGARLGQIVAHLDADGRHRGIRGPSTILLGDPEHRPYAPDSAITLPAAVAPATSRPRLDISTLTRWRNRLNDAEALEYGLRASLDRRPDADLSACLQEMASHRQAALDTLLTAVRTPDEAWEDRIEEHSLSWGHSVLSILSRTRGGAFSRQLLASRAHHHTAHWSPAPACGYCRAPREYEHLTSPLGLTGRRTLRCPKCGPALSLPPTLLALDVGVPPALLPGQPADVHVTVPDRARGLLAVHLRPRSTRRGSYDHAVLAATPGRHTVTLTVPEEPLPELDRLWAVHADRFHLAYHQHRVPLLPHQGDTVPHP</sequence>
<reference evidence="2" key="1">
    <citation type="journal article" date="2019" name="Int. J. Syst. Evol. Microbiol.">
        <title>The Global Catalogue of Microorganisms (GCM) 10K type strain sequencing project: providing services to taxonomists for standard genome sequencing and annotation.</title>
        <authorList>
            <consortium name="The Broad Institute Genomics Platform"/>
            <consortium name="The Broad Institute Genome Sequencing Center for Infectious Disease"/>
            <person name="Wu L."/>
            <person name="Ma J."/>
        </authorList>
    </citation>
    <scope>NUCLEOTIDE SEQUENCE [LARGE SCALE GENOMIC DNA]</scope>
    <source>
        <strain evidence="2">JCM 4594</strain>
    </source>
</reference>
<dbReference type="GeneID" id="96288184"/>
<comment type="caution">
    <text evidence="1">The sequence shown here is derived from an EMBL/GenBank/DDBJ whole genome shotgun (WGS) entry which is preliminary data.</text>
</comment>
<gene>
    <name evidence="1" type="ORF">GCM10010326_01290</name>
</gene>
<organism evidence="1 2">
    <name type="scientific">Streptomyces xanthochromogenes</name>
    <dbReference type="NCBI Taxonomy" id="67384"/>
    <lineage>
        <taxon>Bacteria</taxon>
        <taxon>Bacillati</taxon>
        <taxon>Actinomycetota</taxon>
        <taxon>Actinomycetes</taxon>
        <taxon>Kitasatosporales</taxon>
        <taxon>Streptomycetaceae</taxon>
        <taxon>Streptomyces</taxon>
    </lineage>
</organism>